<feature type="region of interest" description="Disordered" evidence="9">
    <location>
        <begin position="902"/>
        <end position="924"/>
    </location>
</feature>
<evidence type="ECO:0000256" key="4">
    <source>
        <dbReference type="ARBA" id="ARBA00022670"/>
    </source>
</evidence>
<dbReference type="Proteomes" id="UP001595867">
    <property type="component" value="Unassembled WGS sequence"/>
</dbReference>
<dbReference type="Pfam" id="PF00082">
    <property type="entry name" value="Peptidase_S8"/>
    <property type="match status" value="1"/>
</dbReference>
<comment type="similarity">
    <text evidence="2 8">Belongs to the peptidase S8 family.</text>
</comment>
<gene>
    <name evidence="12" type="ORF">ACFO0C_30360</name>
</gene>
<dbReference type="InterPro" id="IPR013784">
    <property type="entry name" value="Carb-bd-like_fold"/>
</dbReference>
<dbReference type="InterPro" id="IPR002044">
    <property type="entry name" value="CBM20"/>
</dbReference>
<keyword evidence="5 8" id="KW-0378">Hydrolase</keyword>
<keyword evidence="4 8" id="KW-0645">Protease</keyword>
<evidence type="ECO:0000256" key="3">
    <source>
        <dbReference type="ARBA" id="ARBA00012595"/>
    </source>
</evidence>
<dbReference type="PANTHER" id="PTHR43806:SF11">
    <property type="entry name" value="CEREVISIN-RELATED"/>
    <property type="match status" value="1"/>
</dbReference>
<feature type="compositionally biased region" description="Polar residues" evidence="9">
    <location>
        <begin position="906"/>
        <end position="924"/>
    </location>
</feature>
<feature type="domain" description="CBM20" evidence="11">
    <location>
        <begin position="824"/>
        <end position="924"/>
    </location>
</feature>
<evidence type="ECO:0000256" key="6">
    <source>
        <dbReference type="ARBA" id="ARBA00022825"/>
    </source>
</evidence>
<dbReference type="EMBL" id="JBHSBL010000020">
    <property type="protein sequence ID" value="MFC4069246.1"/>
    <property type="molecule type" value="Genomic_DNA"/>
</dbReference>
<dbReference type="SMART" id="SM01065">
    <property type="entry name" value="CBM_2"/>
    <property type="match status" value="1"/>
</dbReference>
<accession>A0ABV8IZA8</accession>
<keyword evidence="6 8" id="KW-0720">Serine protease</keyword>
<comment type="catalytic activity">
    <reaction evidence="1">
        <text>Endohydrolysis of (1-&gt;4)-alpha-D-glucosidic linkages in polysaccharides containing three or more (1-&gt;4)-alpha-linked D-glucose units.</text>
        <dbReference type="EC" id="3.2.1.1"/>
    </reaction>
</comment>
<feature type="active site" description="Charge relay system" evidence="8">
    <location>
        <position position="243"/>
    </location>
</feature>
<sequence>MTHDRSGPAPRRPRRWRAGTGLATLTLALSTLSGVPAAAAQPPDPRIDDAVTAAVKGGKQTSFWVLLRGETDLTPAAKATGKARAKAVHQAARDGAARRQKGLTKLLTSRKADFDTYWIADTIRVTGDAALLAEIAARPEVKAVLPDTPVTLPAPAAGAVQAAVDAVEWNVDRIGAPRVWSEDDVRGQGIVVANIDTGVQFDHPALAANYRGRQADGTVTHDYHWFDPTGICTGGIPCDNNGHGTHTMGTMAGSGGIGVAPGATWIAAKGCETNSCSVGALLAAGQWIVAPTDRNGRNPRPDLAPDIVNNSWGGGAGFDPWYSDVIRSWLAAGIFPAFSNGNAGPGCDTSGTPGSYTGTYASGATDVNDVIAPFSSRGSGQDGGVKPDLSAPGVDVRSSVPGGGYASYSGTSMASPHTAAAVALIWSAAPSLRRDIAATRTILDETAIDTNDTTCGGTATDNNVYGQGRLDVYAAVRLAASPSGSLSGIVRAGGVPLGGVPVQVSGPASRTVTSDGDGAYRFGRLPAGAYRIRVAVFGYDTFEQDVTITAGDASVVDPALTAGPSGVVSGVVSGAGLPLSGAVVALTGTPVTVTTGADGRFSLAAPAGGYELTVRPLGACFAAETRSLTVSGDLTLDLALRQIADGYGYRCTPATEDYRPGTDRLPITGDDAVTEVALPFPVTHYGTARTRAWISTNGVIGFGAANAFYQNTTLPDPTEPNDALYALWDDLVVDDQAGVWTASTADTFVVEWRDVRFFGYGGRISVSAILHADGTVTYRYRGLSGERSAGLGATVGVESPAGTAGLAYSVNAASITEGLGVTFRPGPPRIAATFNVTAETWWGQQTLVVGNLPELGGWDPARAVALDAAGYPVWSGSVSLPPNTAVEFKYLKRDPDGTITWEPGANRTTITPPTGQYITHDTFR</sequence>
<evidence type="ECO:0000259" key="11">
    <source>
        <dbReference type="PROSITE" id="PS51166"/>
    </source>
</evidence>
<dbReference type="PANTHER" id="PTHR43806">
    <property type="entry name" value="PEPTIDASE S8"/>
    <property type="match status" value="1"/>
</dbReference>
<evidence type="ECO:0000256" key="1">
    <source>
        <dbReference type="ARBA" id="ARBA00000548"/>
    </source>
</evidence>
<feature type="signal peptide" evidence="10">
    <location>
        <begin position="1"/>
        <end position="39"/>
    </location>
</feature>
<dbReference type="Gene3D" id="3.40.50.200">
    <property type="entry name" value="Peptidase S8/S53 domain"/>
    <property type="match status" value="1"/>
</dbReference>
<dbReference type="SUPFAM" id="SSF49452">
    <property type="entry name" value="Starch-binding domain-like"/>
    <property type="match status" value="2"/>
</dbReference>
<evidence type="ECO:0000256" key="10">
    <source>
        <dbReference type="SAM" id="SignalP"/>
    </source>
</evidence>
<dbReference type="PROSITE" id="PS00138">
    <property type="entry name" value="SUBTILASE_SER"/>
    <property type="match status" value="1"/>
</dbReference>
<evidence type="ECO:0000313" key="13">
    <source>
        <dbReference type="Proteomes" id="UP001595867"/>
    </source>
</evidence>
<dbReference type="InterPro" id="IPR013783">
    <property type="entry name" value="Ig-like_fold"/>
</dbReference>
<evidence type="ECO:0000256" key="7">
    <source>
        <dbReference type="ARBA" id="ARBA00030238"/>
    </source>
</evidence>
<dbReference type="Gene3D" id="2.60.40.1120">
    <property type="entry name" value="Carboxypeptidase-like, regulatory domain"/>
    <property type="match status" value="2"/>
</dbReference>
<dbReference type="Pfam" id="PF13620">
    <property type="entry name" value="CarboxypepD_reg"/>
    <property type="match status" value="2"/>
</dbReference>
<dbReference type="PROSITE" id="PS51892">
    <property type="entry name" value="SUBTILASE"/>
    <property type="match status" value="1"/>
</dbReference>
<evidence type="ECO:0000256" key="2">
    <source>
        <dbReference type="ARBA" id="ARBA00011073"/>
    </source>
</evidence>
<dbReference type="EC" id="3.2.1.1" evidence="3"/>
<proteinExistence type="inferred from homology"/>
<dbReference type="InterPro" id="IPR008969">
    <property type="entry name" value="CarboxyPept-like_regulatory"/>
</dbReference>
<dbReference type="PROSITE" id="PS51166">
    <property type="entry name" value="CBM20"/>
    <property type="match status" value="1"/>
</dbReference>
<feature type="chain" id="PRO_5045730931" description="alpha-amylase" evidence="10">
    <location>
        <begin position="40"/>
        <end position="924"/>
    </location>
</feature>
<dbReference type="PRINTS" id="PR00723">
    <property type="entry name" value="SUBTILISIN"/>
</dbReference>
<keyword evidence="10" id="KW-0732">Signal</keyword>
<dbReference type="CDD" id="cd05808">
    <property type="entry name" value="CBM20_alpha_amylase"/>
    <property type="match status" value="1"/>
</dbReference>
<dbReference type="InterPro" id="IPR000209">
    <property type="entry name" value="Peptidase_S8/S53_dom"/>
</dbReference>
<dbReference type="SUPFAM" id="SSF49464">
    <property type="entry name" value="Carboxypeptidase regulatory domain-like"/>
    <property type="match status" value="1"/>
</dbReference>
<feature type="active site" description="Charge relay system" evidence="8">
    <location>
        <position position="196"/>
    </location>
</feature>
<reference evidence="13" key="1">
    <citation type="journal article" date="2019" name="Int. J. Syst. Evol. Microbiol.">
        <title>The Global Catalogue of Microorganisms (GCM) 10K type strain sequencing project: providing services to taxonomists for standard genome sequencing and annotation.</title>
        <authorList>
            <consortium name="The Broad Institute Genomics Platform"/>
            <consortium name="The Broad Institute Genome Sequencing Center for Infectious Disease"/>
            <person name="Wu L."/>
            <person name="Ma J."/>
        </authorList>
    </citation>
    <scope>NUCLEOTIDE SEQUENCE [LARGE SCALE GENOMIC DNA]</scope>
    <source>
        <strain evidence="13">TBRC 5832</strain>
    </source>
</reference>
<dbReference type="Gene3D" id="2.60.40.10">
    <property type="entry name" value="Immunoglobulins"/>
    <property type="match status" value="1"/>
</dbReference>
<organism evidence="12 13">
    <name type="scientific">Actinoplanes subglobosus</name>
    <dbReference type="NCBI Taxonomy" id="1547892"/>
    <lineage>
        <taxon>Bacteria</taxon>
        <taxon>Bacillati</taxon>
        <taxon>Actinomycetota</taxon>
        <taxon>Actinomycetes</taxon>
        <taxon>Micromonosporales</taxon>
        <taxon>Micromonosporaceae</taxon>
        <taxon>Actinoplanes</taxon>
    </lineage>
</organism>
<dbReference type="SUPFAM" id="SSF52743">
    <property type="entry name" value="Subtilisin-like"/>
    <property type="match status" value="1"/>
</dbReference>
<feature type="active site" description="Charge relay system" evidence="8">
    <location>
        <position position="412"/>
    </location>
</feature>
<dbReference type="InterPro" id="IPR015500">
    <property type="entry name" value="Peptidase_S8_subtilisin-rel"/>
</dbReference>
<evidence type="ECO:0000313" key="12">
    <source>
        <dbReference type="EMBL" id="MFC4069246.1"/>
    </source>
</evidence>
<evidence type="ECO:0000256" key="8">
    <source>
        <dbReference type="PROSITE-ProRule" id="PRU01240"/>
    </source>
</evidence>
<evidence type="ECO:0000256" key="9">
    <source>
        <dbReference type="SAM" id="MobiDB-lite"/>
    </source>
</evidence>
<comment type="caution">
    <text evidence="12">The sequence shown here is derived from an EMBL/GenBank/DDBJ whole genome shotgun (WGS) entry which is preliminary data.</text>
</comment>
<protein>
    <recommendedName>
        <fullName evidence="3">alpha-amylase</fullName>
        <ecNumber evidence="3">3.2.1.1</ecNumber>
    </recommendedName>
    <alternativeName>
        <fullName evidence="7">1,4-alpha-D-glucan glucanohydrolase</fullName>
    </alternativeName>
</protein>
<feature type="region of interest" description="Disordered" evidence="9">
    <location>
        <begin position="375"/>
        <end position="396"/>
    </location>
</feature>
<name>A0ABV8IZA8_9ACTN</name>
<evidence type="ECO:0000256" key="5">
    <source>
        <dbReference type="ARBA" id="ARBA00022801"/>
    </source>
</evidence>
<keyword evidence="13" id="KW-1185">Reference proteome</keyword>
<dbReference type="InterPro" id="IPR050131">
    <property type="entry name" value="Peptidase_S8_subtilisin-like"/>
</dbReference>
<dbReference type="InterPro" id="IPR023828">
    <property type="entry name" value="Peptidase_S8_Ser-AS"/>
</dbReference>
<dbReference type="Pfam" id="PF00686">
    <property type="entry name" value="CBM_20"/>
    <property type="match status" value="1"/>
</dbReference>
<dbReference type="RefSeq" id="WP_378070135.1">
    <property type="nucleotide sequence ID" value="NZ_JBHSBL010000020.1"/>
</dbReference>
<dbReference type="InterPro" id="IPR036852">
    <property type="entry name" value="Peptidase_S8/S53_dom_sf"/>
</dbReference>